<organism evidence="2 3">
    <name type="scientific">Cavenderia fasciculata</name>
    <name type="common">Slime mold</name>
    <name type="synonym">Dictyostelium fasciculatum</name>
    <dbReference type="NCBI Taxonomy" id="261658"/>
    <lineage>
        <taxon>Eukaryota</taxon>
        <taxon>Amoebozoa</taxon>
        <taxon>Evosea</taxon>
        <taxon>Eumycetozoa</taxon>
        <taxon>Dictyostelia</taxon>
        <taxon>Acytosteliales</taxon>
        <taxon>Cavenderiaceae</taxon>
        <taxon>Cavenderia</taxon>
    </lineage>
</organism>
<dbReference type="EMBL" id="GL883013">
    <property type="protein sequence ID" value="EGG19809.1"/>
    <property type="molecule type" value="Genomic_DNA"/>
</dbReference>
<dbReference type="Proteomes" id="UP000007797">
    <property type="component" value="Unassembled WGS sequence"/>
</dbReference>
<evidence type="ECO:0008006" key="4">
    <source>
        <dbReference type="Google" id="ProtNLM"/>
    </source>
</evidence>
<reference evidence="3" key="1">
    <citation type="journal article" date="2011" name="Genome Res.">
        <title>Phylogeny-wide analysis of social amoeba genomes highlights ancient origins for complex intercellular communication.</title>
        <authorList>
            <person name="Heidel A.J."/>
            <person name="Lawal H.M."/>
            <person name="Felder M."/>
            <person name="Schilde C."/>
            <person name="Helps N.R."/>
            <person name="Tunggal B."/>
            <person name="Rivero F."/>
            <person name="John U."/>
            <person name="Schleicher M."/>
            <person name="Eichinger L."/>
            <person name="Platzer M."/>
            <person name="Noegel A.A."/>
            <person name="Schaap P."/>
            <person name="Gloeckner G."/>
        </authorList>
    </citation>
    <scope>NUCLEOTIDE SEQUENCE [LARGE SCALE GENOMIC DNA]</scope>
    <source>
        <strain evidence="3">SH3</strain>
    </source>
</reference>
<name>F4PX06_CACFS</name>
<gene>
    <name evidence="2" type="primary">prtB</name>
    <name evidence="2" type="ORF">DFA_06911</name>
</gene>
<dbReference type="RefSeq" id="XP_004358155.1">
    <property type="nucleotide sequence ID" value="XM_004358098.1"/>
</dbReference>
<evidence type="ECO:0000256" key="1">
    <source>
        <dbReference type="SAM" id="MobiDB-lite"/>
    </source>
</evidence>
<evidence type="ECO:0000313" key="2">
    <source>
        <dbReference type="EMBL" id="EGG19809.1"/>
    </source>
</evidence>
<dbReference type="GeneID" id="14871977"/>
<protein>
    <recommendedName>
        <fullName evidence="4">Pesticidal crystal protein N-terminal domain-containing protein</fullName>
    </recommendedName>
</protein>
<keyword evidence="3" id="KW-1185">Reference proteome</keyword>
<dbReference type="InterPro" id="IPR036716">
    <property type="entry name" value="Pest_crys_N_sf"/>
</dbReference>
<dbReference type="PANTHER" id="PTHR35598:SF4">
    <property type="entry name" value="PESTICIDAL CRYSTAL PROTEIN N-TERMINAL DOMAIN-CONTAINING PROTEIN"/>
    <property type="match status" value="1"/>
</dbReference>
<accession>F4PX06</accession>
<dbReference type="AlphaFoldDB" id="F4PX06"/>
<feature type="compositionally biased region" description="Low complexity" evidence="1">
    <location>
        <begin position="10"/>
        <end position="23"/>
    </location>
</feature>
<dbReference type="Gene3D" id="1.20.190.10">
    <property type="entry name" value="Pesticidal crystal protein, N-terminal domain"/>
    <property type="match status" value="1"/>
</dbReference>
<dbReference type="OrthoDB" id="23795at2759"/>
<dbReference type="KEGG" id="dfa:DFA_06911"/>
<proteinExistence type="predicted"/>
<feature type="region of interest" description="Disordered" evidence="1">
    <location>
        <begin position="1"/>
        <end position="25"/>
    </location>
</feature>
<dbReference type="GO" id="GO:0090729">
    <property type="term" value="F:toxin activity"/>
    <property type="evidence" value="ECO:0007669"/>
    <property type="project" value="InterPro"/>
</dbReference>
<dbReference type="PANTHER" id="PTHR35598">
    <property type="entry name" value="ENDOTOXIN_N DOMAIN-CONTAINING PROTEIN"/>
    <property type="match status" value="1"/>
</dbReference>
<evidence type="ECO:0000313" key="3">
    <source>
        <dbReference type="Proteomes" id="UP000007797"/>
    </source>
</evidence>
<sequence>MSNTIDTPKQQQQQTTSSNNNNNRLNFNRTKHFQLARNASPHQKAKRQLEQRSIKPKVKAQGDLFTNDWGQIIGTIISFTPGIGSLLKTGFGFVWGSIFKQNNNYVTQDQFNDEMSELYEKIEQLINAELDQAEVNRCGLIFEDCRNRGNNFNDLLTLFTDRQQTKKGFKIDRSAKHRVEPPSHLLNLDDDNLLQMIRSQFMDYRDSLEGAIINMSDPSNAKLLDNLLAMTMVLYAAVLRDCCLQGKAWGFPAQYIDGDGNSVKSLKQILHDQIQLFHKNMAYCVFQYNFAVNKTEYSYPAIDLPDNGYKVYGMINELDFIEYPYVVERVESFSPKLFLVPYDGTAKTFKLNIGDSAGVFPSVDNQHDTVSGNQAGLFFASYNDPESAYFTLIPHGTFFGYMSIRIATFSNSDFVMTLKCNAPDFNDTTFDSSNPNNNAVPRACYWNFTNDGDYKFSKIFTSPIFNAGGAPFVSFSLSSPSASVEINSIEVNILPSLSKF</sequence>
<dbReference type="SUPFAM" id="SSF56849">
    <property type="entry name" value="delta-Endotoxin (insectocide), N-terminal domain"/>
    <property type="match status" value="1"/>
</dbReference>